<dbReference type="OrthoDB" id="6433810at2759"/>
<dbReference type="GO" id="GO:0046872">
    <property type="term" value="F:metal ion binding"/>
    <property type="evidence" value="ECO:0007669"/>
    <property type="project" value="UniProtKB-KW"/>
</dbReference>
<organism evidence="6 7">
    <name type="scientific">Dimorphilus gyrociliatus</name>
    <dbReference type="NCBI Taxonomy" id="2664684"/>
    <lineage>
        <taxon>Eukaryota</taxon>
        <taxon>Metazoa</taxon>
        <taxon>Spiralia</taxon>
        <taxon>Lophotrochozoa</taxon>
        <taxon>Annelida</taxon>
        <taxon>Polychaeta</taxon>
        <taxon>Polychaeta incertae sedis</taxon>
        <taxon>Dinophilidae</taxon>
        <taxon>Dimorphilus</taxon>
    </lineage>
</organism>
<dbReference type="SUPFAM" id="SSF63763">
    <property type="entry name" value="SAND domain-like"/>
    <property type="match status" value="1"/>
</dbReference>
<dbReference type="Gene3D" id="3.10.390.10">
    <property type="entry name" value="SAND domain-like"/>
    <property type="match status" value="1"/>
</dbReference>
<dbReference type="PANTHER" id="PTHR10417">
    <property type="entry name" value="GLUCOCORTICOID MODULATORY ELEMENT-BINDING PROTEIN"/>
    <property type="match status" value="1"/>
</dbReference>
<dbReference type="Proteomes" id="UP000549394">
    <property type="component" value="Unassembled WGS sequence"/>
</dbReference>
<feature type="compositionally biased region" description="Basic and acidic residues" evidence="4">
    <location>
        <begin position="211"/>
        <end position="234"/>
    </location>
</feature>
<feature type="compositionally biased region" description="Acidic residues" evidence="4">
    <location>
        <begin position="235"/>
        <end position="253"/>
    </location>
</feature>
<dbReference type="InterPro" id="IPR000770">
    <property type="entry name" value="SAND_dom"/>
</dbReference>
<evidence type="ECO:0000259" key="5">
    <source>
        <dbReference type="PROSITE" id="PS50864"/>
    </source>
</evidence>
<evidence type="ECO:0000256" key="4">
    <source>
        <dbReference type="SAM" id="MobiDB-lite"/>
    </source>
</evidence>
<comment type="caution">
    <text evidence="6">The sequence shown here is derived from an EMBL/GenBank/DDBJ whole genome shotgun (WGS) entry which is preliminary data.</text>
</comment>
<evidence type="ECO:0000313" key="6">
    <source>
        <dbReference type="EMBL" id="CAD5114208.1"/>
    </source>
</evidence>
<dbReference type="AlphaFoldDB" id="A0A7I8VEV1"/>
<protein>
    <submittedName>
        <fullName evidence="6">DgyrCDS3353</fullName>
    </submittedName>
</protein>
<evidence type="ECO:0000256" key="2">
    <source>
        <dbReference type="ARBA" id="ARBA00023163"/>
    </source>
</evidence>
<dbReference type="GO" id="GO:0003677">
    <property type="term" value="F:DNA binding"/>
    <property type="evidence" value="ECO:0007669"/>
    <property type="project" value="UniProtKB-KW"/>
</dbReference>
<dbReference type="EMBL" id="CAJFCJ010000005">
    <property type="protein sequence ID" value="CAD5114208.1"/>
    <property type="molecule type" value="Genomic_DNA"/>
</dbReference>
<dbReference type="InterPro" id="IPR010919">
    <property type="entry name" value="SAND-like_dom_sf"/>
</dbReference>
<name>A0A7I8VEV1_9ANNE</name>
<feature type="compositionally biased region" description="Pro residues" evidence="4">
    <location>
        <begin position="148"/>
        <end position="172"/>
    </location>
</feature>
<feature type="region of interest" description="Disordered" evidence="4">
    <location>
        <begin position="285"/>
        <end position="320"/>
    </location>
</feature>
<keyword evidence="7" id="KW-1185">Reference proteome</keyword>
<dbReference type="PROSITE" id="PS50864">
    <property type="entry name" value="SAND"/>
    <property type="match status" value="1"/>
</dbReference>
<feature type="region of interest" description="Disordered" evidence="4">
    <location>
        <begin position="140"/>
        <end position="195"/>
    </location>
</feature>
<dbReference type="SUPFAM" id="SSF101447">
    <property type="entry name" value="Formin homology 2 domain (FH2 domain)"/>
    <property type="match status" value="1"/>
</dbReference>
<evidence type="ECO:0000256" key="1">
    <source>
        <dbReference type="ARBA" id="ARBA00023015"/>
    </source>
</evidence>
<keyword evidence="2" id="KW-0804">Transcription</keyword>
<dbReference type="PANTHER" id="PTHR10417:SF15">
    <property type="entry name" value="STERILE ALPHA MOTIF DOMAIN-CONTAINING 11"/>
    <property type="match status" value="1"/>
</dbReference>
<feature type="region of interest" description="Disordered" evidence="4">
    <location>
        <begin position="211"/>
        <end position="253"/>
    </location>
</feature>
<reference evidence="6 7" key="1">
    <citation type="submission" date="2020-08" db="EMBL/GenBank/DDBJ databases">
        <authorList>
            <person name="Hejnol A."/>
        </authorList>
    </citation>
    <scope>NUCLEOTIDE SEQUENCE [LARGE SCALE GENOMIC DNA]</scope>
</reference>
<proteinExistence type="predicted"/>
<dbReference type="Pfam" id="PF01342">
    <property type="entry name" value="SAND"/>
    <property type="match status" value="1"/>
</dbReference>
<feature type="compositionally biased region" description="Basic and acidic residues" evidence="4">
    <location>
        <begin position="174"/>
        <end position="190"/>
    </location>
</feature>
<keyword evidence="3" id="KW-0539">Nucleus</keyword>
<evidence type="ECO:0000313" key="7">
    <source>
        <dbReference type="Proteomes" id="UP000549394"/>
    </source>
</evidence>
<feature type="domain" description="SAND" evidence="5">
    <location>
        <begin position="13"/>
        <end position="100"/>
    </location>
</feature>
<keyword evidence="1" id="KW-0805">Transcription regulation</keyword>
<dbReference type="SMART" id="SM00258">
    <property type="entry name" value="SAND"/>
    <property type="match status" value="1"/>
</dbReference>
<evidence type="ECO:0000256" key="3">
    <source>
        <dbReference type="ARBA" id="ARBA00023242"/>
    </source>
</evidence>
<sequence length="423" mass="47155">MNSGEKTTTDKTAEAVDWLQLEYREGEAVLEVECGQNQATMYVDRLCQGSKGKCILYDKSWLTPNELQRISGRQTAKDWKRSIRHRGKSLKLLVARGVLRVHDATCRCRVCAPQSQRRKRSAEDDGQDEIVYMKVAKVASSKIDDCESPPPPPPPPRSPPPPPPPARPPPPTTHRSEDKIAAGGDDKKPLEGVLSQKKSDLERVVQKLQKGIEFKRQTPELLEEKNDEQKREVKEEEEEDVKGDGDEEVESEAEVDVVDDSCIRTDLSRLLPYIGKRKRIDQASPIKASTASEMPKTALANTPKSQVEEASPAKTTATPQFPNDRLAYEYAALYNSALLRSQSQSQWPRYATDYEYAASLLHHYHHLSSIHPAAASFVSPLTSPFWSQPCCSLASNNLMAGAANFYSRLQNVELNKSTVPSSS</sequence>
<gene>
    <name evidence="6" type="ORF">DGYR_LOCUS3077</name>
</gene>
<accession>A0A7I8VEV1</accession>